<feature type="non-terminal residue" evidence="1">
    <location>
        <position position="58"/>
    </location>
</feature>
<evidence type="ECO:0000313" key="1">
    <source>
        <dbReference type="EMBL" id="OLP74635.1"/>
    </source>
</evidence>
<dbReference type="AlphaFoldDB" id="A0A1Q9BVE9"/>
<comment type="caution">
    <text evidence="1">The sequence shown here is derived from an EMBL/GenBank/DDBJ whole genome shotgun (WGS) entry which is preliminary data.</text>
</comment>
<evidence type="ECO:0000313" key="2">
    <source>
        <dbReference type="Proteomes" id="UP000186817"/>
    </source>
</evidence>
<name>A0A1Q9BVE9_SYMMI</name>
<keyword evidence="2" id="KW-1185">Reference proteome</keyword>
<gene>
    <name evidence="1" type="ORF">AK812_SmicGene45772</name>
</gene>
<organism evidence="1 2">
    <name type="scientific">Symbiodinium microadriaticum</name>
    <name type="common">Dinoflagellate</name>
    <name type="synonym">Zooxanthella microadriatica</name>
    <dbReference type="NCBI Taxonomy" id="2951"/>
    <lineage>
        <taxon>Eukaryota</taxon>
        <taxon>Sar</taxon>
        <taxon>Alveolata</taxon>
        <taxon>Dinophyceae</taxon>
        <taxon>Suessiales</taxon>
        <taxon>Symbiodiniaceae</taxon>
        <taxon>Symbiodinium</taxon>
    </lineage>
</organism>
<reference evidence="1 2" key="1">
    <citation type="submission" date="2016-02" db="EMBL/GenBank/DDBJ databases">
        <title>Genome analysis of coral dinoflagellate symbionts highlights evolutionary adaptations to a symbiotic lifestyle.</title>
        <authorList>
            <person name="Aranda M."/>
            <person name="Li Y."/>
            <person name="Liew Y.J."/>
            <person name="Baumgarten S."/>
            <person name="Simakov O."/>
            <person name="Wilson M."/>
            <person name="Piel J."/>
            <person name="Ashoor H."/>
            <person name="Bougouffa S."/>
            <person name="Bajic V.B."/>
            <person name="Ryu T."/>
            <person name="Ravasi T."/>
            <person name="Bayer T."/>
            <person name="Micklem G."/>
            <person name="Kim H."/>
            <person name="Bhak J."/>
            <person name="Lajeunesse T.C."/>
            <person name="Voolstra C.R."/>
        </authorList>
    </citation>
    <scope>NUCLEOTIDE SEQUENCE [LARGE SCALE GENOMIC DNA]</scope>
    <source>
        <strain evidence="1 2">CCMP2467</strain>
    </source>
</reference>
<sequence>MVLKKNARPIELGFSLRSAADRPGQKPLRICTRRRKAFLGPWPAVGQKTREGGDPKLF</sequence>
<accession>A0A1Q9BVE9</accession>
<dbReference type="Proteomes" id="UP000186817">
    <property type="component" value="Unassembled WGS sequence"/>
</dbReference>
<dbReference type="EMBL" id="LSRX01003427">
    <property type="protein sequence ID" value="OLP74635.1"/>
    <property type="molecule type" value="Genomic_DNA"/>
</dbReference>
<protein>
    <submittedName>
        <fullName evidence="1">Uncharacterized protein</fullName>
    </submittedName>
</protein>
<proteinExistence type="predicted"/>